<evidence type="ECO:0000259" key="1">
    <source>
        <dbReference type="PROSITE" id="PS50987"/>
    </source>
</evidence>
<dbReference type="AlphaFoldDB" id="A0A345ZRQ6"/>
<dbReference type="PROSITE" id="PS50987">
    <property type="entry name" value="HTH_ARSR_2"/>
    <property type="match status" value="1"/>
</dbReference>
<dbReference type="OrthoDB" id="9815653at2"/>
<dbReference type="SUPFAM" id="SSF46785">
    <property type="entry name" value="Winged helix' DNA-binding domain"/>
    <property type="match status" value="1"/>
</dbReference>
<name>A0A345ZRQ6_9HYPH</name>
<proteinExistence type="predicted"/>
<dbReference type="Proteomes" id="UP000254889">
    <property type="component" value="Chromosome"/>
</dbReference>
<reference evidence="2 3" key="1">
    <citation type="submission" date="2018-07" db="EMBL/GenBank/DDBJ databases">
        <authorList>
            <person name="Quirk P.G."/>
            <person name="Krulwich T.A."/>
        </authorList>
    </citation>
    <scope>NUCLEOTIDE SEQUENCE [LARGE SCALE GENOMIC DNA]</scope>
    <source>
        <strain evidence="2 3">CC-BB4</strain>
    </source>
</reference>
<keyword evidence="3" id="KW-1185">Reference proteome</keyword>
<sequence length="109" mass="12325">MDAVFKALADASRRELLDRLRAENGLTLGQLCERLAKSGSPMTRQAVSKHLAILEEANLVAAVKRGREKLHYLNPVPIHEIAERWIGKFERSRLQALSDLKKDLEAHDE</sequence>
<feature type="domain" description="HTH arsR-type" evidence="1">
    <location>
        <begin position="1"/>
        <end position="93"/>
    </location>
</feature>
<dbReference type="KEGG" id="ptaw:DW352_03140"/>
<evidence type="ECO:0000313" key="3">
    <source>
        <dbReference type="Proteomes" id="UP000254889"/>
    </source>
</evidence>
<protein>
    <submittedName>
        <fullName evidence="2">ArsR family transcriptional regulator</fullName>
    </submittedName>
</protein>
<dbReference type="GO" id="GO:0003700">
    <property type="term" value="F:DNA-binding transcription factor activity"/>
    <property type="evidence" value="ECO:0007669"/>
    <property type="project" value="InterPro"/>
</dbReference>
<organism evidence="2 3">
    <name type="scientific">Pseudolabrys taiwanensis</name>
    <dbReference type="NCBI Taxonomy" id="331696"/>
    <lineage>
        <taxon>Bacteria</taxon>
        <taxon>Pseudomonadati</taxon>
        <taxon>Pseudomonadota</taxon>
        <taxon>Alphaproteobacteria</taxon>
        <taxon>Hyphomicrobiales</taxon>
        <taxon>Xanthobacteraceae</taxon>
        <taxon>Pseudolabrys</taxon>
    </lineage>
</organism>
<evidence type="ECO:0000313" key="2">
    <source>
        <dbReference type="EMBL" id="AXK79603.1"/>
    </source>
</evidence>
<dbReference type="InterPro" id="IPR036388">
    <property type="entry name" value="WH-like_DNA-bd_sf"/>
</dbReference>
<dbReference type="PANTHER" id="PTHR38600">
    <property type="entry name" value="TRANSCRIPTIONAL REGULATORY PROTEIN"/>
    <property type="match status" value="1"/>
</dbReference>
<dbReference type="InterPro" id="IPR036390">
    <property type="entry name" value="WH_DNA-bd_sf"/>
</dbReference>
<dbReference type="SMART" id="SM00418">
    <property type="entry name" value="HTH_ARSR"/>
    <property type="match status" value="1"/>
</dbReference>
<dbReference type="EMBL" id="CP031417">
    <property type="protein sequence ID" value="AXK79603.1"/>
    <property type="molecule type" value="Genomic_DNA"/>
</dbReference>
<dbReference type="RefSeq" id="WP_115688458.1">
    <property type="nucleotide sequence ID" value="NZ_CP031417.1"/>
</dbReference>
<dbReference type="NCBIfam" id="NF033788">
    <property type="entry name" value="HTH_metalloreg"/>
    <property type="match status" value="1"/>
</dbReference>
<dbReference type="CDD" id="cd00090">
    <property type="entry name" value="HTH_ARSR"/>
    <property type="match status" value="1"/>
</dbReference>
<accession>A0A345ZRQ6</accession>
<dbReference type="Gene3D" id="1.10.10.10">
    <property type="entry name" value="Winged helix-like DNA-binding domain superfamily/Winged helix DNA-binding domain"/>
    <property type="match status" value="1"/>
</dbReference>
<gene>
    <name evidence="2" type="ORF">DW352_03140</name>
</gene>
<dbReference type="Pfam" id="PF12840">
    <property type="entry name" value="HTH_20"/>
    <property type="match status" value="1"/>
</dbReference>
<dbReference type="PANTHER" id="PTHR38600:SF1">
    <property type="entry name" value="TRANSCRIPTIONAL REGULATORY PROTEIN"/>
    <property type="match status" value="1"/>
</dbReference>
<dbReference type="InterPro" id="IPR001845">
    <property type="entry name" value="HTH_ArsR_DNA-bd_dom"/>
</dbReference>
<dbReference type="InterPro" id="IPR011991">
    <property type="entry name" value="ArsR-like_HTH"/>
</dbReference>